<gene>
    <name evidence="1" type="ORF">AW0309160_03353</name>
</gene>
<accession>A0A5Q4ZLN7</accession>
<dbReference type="Gene3D" id="1.25.40.10">
    <property type="entry name" value="Tetratricopeptide repeat domain"/>
    <property type="match status" value="1"/>
</dbReference>
<sequence>MYKRIIYLLSLSLLIGCSSKEGLQEFHNKETMLMKANNYQQLIPLYKNKLIEKEDDEIRLKLAKAYLKSGDPESSLFTVVPLVTKKNAKVDAFIIQANSEYELGELDQAMRTAKIAENMNLNNPDIENLLGVIYAAQHDYIKAREYFTLARTHLYDDIKIKNNLAVLDIIDADYKKAVQRLLPIYLNNQSDDQVEANLLLAMAKLGNYNYVQSLLSDKYSEREIIEKYIALKGISTISIKDTELLSDKNTVVGE</sequence>
<organism evidence="1">
    <name type="scientific">Aliivibrio wodanis</name>
    <dbReference type="NCBI Taxonomy" id="80852"/>
    <lineage>
        <taxon>Bacteria</taxon>
        <taxon>Pseudomonadati</taxon>
        <taxon>Pseudomonadota</taxon>
        <taxon>Gammaproteobacteria</taxon>
        <taxon>Vibrionales</taxon>
        <taxon>Vibrionaceae</taxon>
        <taxon>Aliivibrio</taxon>
    </lineage>
</organism>
<dbReference type="EMBL" id="LR721751">
    <property type="protein sequence ID" value="VVV05870.1"/>
    <property type="molecule type" value="Genomic_DNA"/>
</dbReference>
<dbReference type="SUPFAM" id="SSF48452">
    <property type="entry name" value="TPR-like"/>
    <property type="match status" value="1"/>
</dbReference>
<dbReference type="PROSITE" id="PS51257">
    <property type="entry name" value="PROKAR_LIPOPROTEIN"/>
    <property type="match status" value="1"/>
</dbReference>
<dbReference type="InterPro" id="IPR011990">
    <property type="entry name" value="TPR-like_helical_dom_sf"/>
</dbReference>
<dbReference type="AlphaFoldDB" id="A0A5Q4ZLN7"/>
<protein>
    <submittedName>
        <fullName evidence="1">Uncharacterized protein</fullName>
    </submittedName>
</protein>
<proteinExistence type="predicted"/>
<reference evidence="1" key="1">
    <citation type="submission" date="2019-09" db="EMBL/GenBank/DDBJ databases">
        <authorList>
            <person name="Hjerde E."/>
        </authorList>
    </citation>
    <scope>NUCLEOTIDE SEQUENCE</scope>
    <source>
        <strain evidence="1">06/09/160</strain>
    </source>
</reference>
<evidence type="ECO:0000313" key="1">
    <source>
        <dbReference type="EMBL" id="VVV05870.1"/>
    </source>
</evidence>
<name>A0A5Q4ZLN7_9GAMM</name>